<keyword evidence="10" id="KW-1133">Transmembrane helix</keyword>
<evidence type="ECO:0000256" key="2">
    <source>
        <dbReference type="ARBA" id="ARBA00012438"/>
    </source>
</evidence>
<feature type="domain" description="Histidine kinase" evidence="11">
    <location>
        <begin position="457"/>
        <end position="671"/>
    </location>
</feature>
<keyword evidence="4" id="KW-0808">Transferase</keyword>
<keyword evidence="6" id="KW-0418">Kinase</keyword>
<protein>
    <recommendedName>
        <fullName evidence="2">histidine kinase</fullName>
        <ecNumber evidence="2">2.7.13.3</ecNumber>
    </recommendedName>
</protein>
<dbReference type="PANTHER" id="PTHR43065:SF10">
    <property type="entry name" value="PEROXIDE STRESS-ACTIVATED HISTIDINE KINASE MAK3"/>
    <property type="match status" value="1"/>
</dbReference>
<comment type="caution">
    <text evidence="12">The sequence shown here is derived from an EMBL/GenBank/DDBJ whole genome shotgun (WGS) entry which is preliminary data.</text>
</comment>
<dbReference type="Gene3D" id="3.30.450.20">
    <property type="entry name" value="PAS domain"/>
    <property type="match status" value="1"/>
</dbReference>
<evidence type="ECO:0000256" key="4">
    <source>
        <dbReference type="ARBA" id="ARBA00022679"/>
    </source>
</evidence>
<evidence type="ECO:0000313" key="12">
    <source>
        <dbReference type="EMBL" id="MBF4693094.1"/>
    </source>
</evidence>
<dbReference type="Proteomes" id="UP000614200">
    <property type="component" value="Unassembled WGS sequence"/>
</dbReference>
<evidence type="ECO:0000256" key="6">
    <source>
        <dbReference type="ARBA" id="ARBA00022777"/>
    </source>
</evidence>
<dbReference type="InterPro" id="IPR001638">
    <property type="entry name" value="Solute-binding_3/MltF_N"/>
</dbReference>
<dbReference type="CDD" id="cd00075">
    <property type="entry name" value="HATPase"/>
    <property type="match status" value="1"/>
</dbReference>
<dbReference type="Pfam" id="PF02518">
    <property type="entry name" value="HATPase_c"/>
    <property type="match status" value="1"/>
</dbReference>
<evidence type="ECO:0000256" key="10">
    <source>
        <dbReference type="SAM" id="Phobius"/>
    </source>
</evidence>
<dbReference type="EC" id="2.7.13.3" evidence="2"/>
<dbReference type="Pfam" id="PF00512">
    <property type="entry name" value="HisKA"/>
    <property type="match status" value="1"/>
</dbReference>
<accession>A0ABR9ZU41</accession>
<evidence type="ECO:0000256" key="9">
    <source>
        <dbReference type="SAM" id="Coils"/>
    </source>
</evidence>
<feature type="coiled-coil region" evidence="9">
    <location>
        <begin position="295"/>
        <end position="329"/>
    </location>
</feature>
<proteinExistence type="predicted"/>
<comment type="catalytic activity">
    <reaction evidence="1">
        <text>ATP + protein L-histidine = ADP + protein N-phospho-L-histidine.</text>
        <dbReference type="EC" id="2.7.13.3"/>
    </reaction>
</comment>
<dbReference type="SUPFAM" id="SSF47384">
    <property type="entry name" value="Homodimeric domain of signal transducing histidine kinase"/>
    <property type="match status" value="1"/>
</dbReference>
<reference evidence="12 13" key="1">
    <citation type="submission" date="2020-11" db="EMBL/GenBank/DDBJ databases">
        <title>Fusibacter basophilias sp. nov.</title>
        <authorList>
            <person name="Qiu D."/>
        </authorList>
    </citation>
    <scope>NUCLEOTIDE SEQUENCE [LARGE SCALE GENOMIC DNA]</scope>
    <source>
        <strain evidence="12 13">Q10-2</strain>
    </source>
</reference>
<evidence type="ECO:0000259" key="11">
    <source>
        <dbReference type="PROSITE" id="PS50109"/>
    </source>
</evidence>
<dbReference type="CDD" id="cd00082">
    <property type="entry name" value="HisKA"/>
    <property type="match status" value="1"/>
</dbReference>
<dbReference type="EMBL" id="JADKNH010000004">
    <property type="protein sequence ID" value="MBF4693094.1"/>
    <property type="molecule type" value="Genomic_DNA"/>
</dbReference>
<keyword evidence="5" id="KW-0547">Nucleotide-binding</keyword>
<gene>
    <name evidence="12" type="ORF">ISU02_08180</name>
</gene>
<feature type="transmembrane region" description="Helical" evidence="10">
    <location>
        <begin position="276"/>
        <end position="296"/>
    </location>
</feature>
<keyword evidence="13" id="KW-1185">Reference proteome</keyword>
<keyword evidence="10" id="KW-0812">Transmembrane</keyword>
<dbReference type="Gene3D" id="3.30.565.10">
    <property type="entry name" value="Histidine kinase-like ATPase, C-terminal domain"/>
    <property type="match status" value="1"/>
</dbReference>
<dbReference type="SMART" id="SM00062">
    <property type="entry name" value="PBPb"/>
    <property type="match status" value="1"/>
</dbReference>
<dbReference type="PANTHER" id="PTHR43065">
    <property type="entry name" value="SENSOR HISTIDINE KINASE"/>
    <property type="match status" value="1"/>
</dbReference>
<dbReference type="InterPro" id="IPR003661">
    <property type="entry name" value="HisK_dim/P_dom"/>
</dbReference>
<dbReference type="SMART" id="SM00388">
    <property type="entry name" value="HisKA"/>
    <property type="match status" value="1"/>
</dbReference>
<keyword evidence="7" id="KW-0067">ATP-binding</keyword>
<dbReference type="InterPro" id="IPR003594">
    <property type="entry name" value="HATPase_dom"/>
</dbReference>
<name>A0ABR9ZU41_9FIRM</name>
<dbReference type="Pfam" id="PF00497">
    <property type="entry name" value="SBP_bac_3"/>
    <property type="match status" value="1"/>
</dbReference>
<dbReference type="PRINTS" id="PR00344">
    <property type="entry name" value="BCTRLSENSOR"/>
</dbReference>
<dbReference type="InterPro" id="IPR005467">
    <property type="entry name" value="His_kinase_dom"/>
</dbReference>
<dbReference type="InterPro" id="IPR004358">
    <property type="entry name" value="Sig_transdc_His_kin-like_C"/>
</dbReference>
<dbReference type="InterPro" id="IPR036890">
    <property type="entry name" value="HATPase_C_sf"/>
</dbReference>
<evidence type="ECO:0000256" key="3">
    <source>
        <dbReference type="ARBA" id="ARBA00022553"/>
    </source>
</evidence>
<evidence type="ECO:0000313" key="13">
    <source>
        <dbReference type="Proteomes" id="UP000614200"/>
    </source>
</evidence>
<evidence type="ECO:0000256" key="1">
    <source>
        <dbReference type="ARBA" id="ARBA00000085"/>
    </source>
</evidence>
<evidence type="ECO:0000256" key="8">
    <source>
        <dbReference type="ARBA" id="ARBA00023012"/>
    </source>
</evidence>
<evidence type="ECO:0000256" key="5">
    <source>
        <dbReference type="ARBA" id="ARBA00022741"/>
    </source>
</evidence>
<keyword evidence="9" id="KW-0175">Coiled coil</keyword>
<feature type="transmembrane region" description="Helical" evidence="10">
    <location>
        <begin position="12"/>
        <end position="31"/>
    </location>
</feature>
<dbReference type="InterPro" id="IPR036097">
    <property type="entry name" value="HisK_dim/P_sf"/>
</dbReference>
<dbReference type="SUPFAM" id="SSF55874">
    <property type="entry name" value="ATPase domain of HSP90 chaperone/DNA topoisomerase II/histidine kinase"/>
    <property type="match status" value="1"/>
</dbReference>
<dbReference type="Gene3D" id="1.10.287.130">
    <property type="match status" value="1"/>
</dbReference>
<dbReference type="SUPFAM" id="SSF53850">
    <property type="entry name" value="Periplasmic binding protein-like II"/>
    <property type="match status" value="1"/>
</dbReference>
<organism evidence="12 13">
    <name type="scientific">Fusibacter ferrireducens</name>
    <dbReference type="NCBI Taxonomy" id="2785058"/>
    <lineage>
        <taxon>Bacteria</taxon>
        <taxon>Bacillati</taxon>
        <taxon>Bacillota</taxon>
        <taxon>Clostridia</taxon>
        <taxon>Eubacteriales</taxon>
        <taxon>Eubacteriales Family XII. Incertae Sedis</taxon>
        <taxon>Fusibacter</taxon>
    </lineage>
</organism>
<dbReference type="RefSeq" id="WP_194701324.1">
    <property type="nucleotide sequence ID" value="NZ_JADKNH010000004.1"/>
</dbReference>
<dbReference type="SMART" id="SM00387">
    <property type="entry name" value="HATPase_c"/>
    <property type="match status" value="1"/>
</dbReference>
<evidence type="ECO:0000256" key="7">
    <source>
        <dbReference type="ARBA" id="ARBA00022840"/>
    </source>
</evidence>
<sequence>MVKVKSIKVKHFIIYILMLSFLIGHLSVLTYSEDERSDLKKVIRIGFDPALPPYQFYEAGTYQGFLIDLTKSIFKELDVSVTFVPLPYEECLKKFRAREIDMILGLRYNSDLDELLNFSDSLVNSTISIVVPKANEANIQKIIGKSTVLIAVERDSAEFEYVRNIKKANFNNTFNQEAVVDLMMLKRADMMIGVRHVAEYLLEKNNLTEMYSFNNSYETPIDYYLAMNKSEDTLLVRFNEALKRLKLDGEYEKMYNVWIDDKNLANQKKFERFMKIMGFGLVLALFVIFIAGMISIQLKKRVDEKTEELSETNKQLENKIVEIKNSNELKNLIFESSPRSIAIFDKSYKISAMNEPALALCKLTEIPVGTDIFTLKPLSEMIKNGIERVINYGESYSEKEFETITGGIKFYYRYVIYPLMNSSGGIITIEDITEEKLLKEQVVEKEKNRVLLRMISGIAHEIRNPMTSIKTYVELLPRKKDNIEFQKKIASVVPNEVERVNKLIENLIDYVKPKSKNVERVNIRLLVEYCAVLFSPTLNENNIQLNVSIEKGLMIMADKDQMKQVFINLILNAIDAIIEARIQHIEFSNQITIEAHRENDLVSINVMDNGVGMTQEEVSLIFELFYTTKVKGSGIGMPLSKQMIEDNGGQIKIESQKFEGTKIGLLFRGTFDEQEDIDNR</sequence>
<keyword evidence="10" id="KW-0472">Membrane</keyword>
<dbReference type="Gene3D" id="3.40.190.10">
    <property type="entry name" value="Periplasmic binding protein-like II"/>
    <property type="match status" value="2"/>
</dbReference>
<dbReference type="PROSITE" id="PS50109">
    <property type="entry name" value="HIS_KIN"/>
    <property type="match status" value="1"/>
</dbReference>
<keyword evidence="8" id="KW-0902">Two-component regulatory system</keyword>
<keyword evidence="3" id="KW-0597">Phosphoprotein</keyword>